<feature type="transmembrane region" description="Helical" evidence="1">
    <location>
        <begin position="35"/>
        <end position="54"/>
    </location>
</feature>
<keyword evidence="1" id="KW-0472">Membrane</keyword>
<dbReference type="AlphaFoldDB" id="A0A0F9CKM2"/>
<accession>A0A0F9CKM2</accession>
<evidence type="ECO:0000313" key="2">
    <source>
        <dbReference type="EMBL" id="KKK97191.1"/>
    </source>
</evidence>
<keyword evidence="1" id="KW-0812">Transmembrane</keyword>
<organism evidence="2">
    <name type="scientific">marine sediment metagenome</name>
    <dbReference type="NCBI Taxonomy" id="412755"/>
    <lineage>
        <taxon>unclassified sequences</taxon>
        <taxon>metagenomes</taxon>
        <taxon>ecological metagenomes</taxon>
    </lineage>
</organism>
<sequence length="61" mass="7460">MKKEEYEQAMKSYKKGYEQMSDLCTKILKDMKKQFWITLLIAGMWLITGIFWGIEFARWWS</sequence>
<dbReference type="EMBL" id="LAZR01046159">
    <property type="protein sequence ID" value="KKK97191.1"/>
    <property type="molecule type" value="Genomic_DNA"/>
</dbReference>
<keyword evidence="1" id="KW-1133">Transmembrane helix</keyword>
<name>A0A0F9CKM2_9ZZZZ</name>
<evidence type="ECO:0000256" key="1">
    <source>
        <dbReference type="SAM" id="Phobius"/>
    </source>
</evidence>
<gene>
    <name evidence="2" type="ORF">LCGC14_2655220</name>
</gene>
<proteinExistence type="predicted"/>
<comment type="caution">
    <text evidence="2">The sequence shown here is derived from an EMBL/GenBank/DDBJ whole genome shotgun (WGS) entry which is preliminary data.</text>
</comment>
<protein>
    <submittedName>
        <fullName evidence="2">Uncharacterized protein</fullName>
    </submittedName>
</protein>
<reference evidence="2" key="1">
    <citation type="journal article" date="2015" name="Nature">
        <title>Complex archaea that bridge the gap between prokaryotes and eukaryotes.</title>
        <authorList>
            <person name="Spang A."/>
            <person name="Saw J.H."/>
            <person name="Jorgensen S.L."/>
            <person name="Zaremba-Niedzwiedzka K."/>
            <person name="Martijn J."/>
            <person name="Lind A.E."/>
            <person name="van Eijk R."/>
            <person name="Schleper C."/>
            <person name="Guy L."/>
            <person name="Ettema T.J."/>
        </authorList>
    </citation>
    <scope>NUCLEOTIDE SEQUENCE</scope>
</reference>